<evidence type="ECO:0000313" key="2">
    <source>
        <dbReference type="Proteomes" id="UP000188184"/>
    </source>
</evidence>
<proteinExistence type="predicted"/>
<protein>
    <submittedName>
        <fullName evidence="1">Uncharacterized protein</fullName>
    </submittedName>
</protein>
<dbReference type="InterPro" id="IPR011094">
    <property type="entry name" value="Uncharacterised_LppY/LpqO"/>
</dbReference>
<dbReference type="Pfam" id="PF07485">
    <property type="entry name" value="DUF1529"/>
    <property type="match status" value="1"/>
</dbReference>
<keyword evidence="2" id="KW-1185">Reference proteome</keyword>
<dbReference type="AlphaFoldDB" id="A0A1Q2KZ33"/>
<evidence type="ECO:0000313" key="1">
    <source>
        <dbReference type="EMBL" id="AQQ53396.1"/>
    </source>
</evidence>
<dbReference type="RefSeq" id="WP_077589289.1">
    <property type="nucleotide sequence ID" value="NZ_CP019640.1"/>
</dbReference>
<dbReference type="Proteomes" id="UP000188184">
    <property type="component" value="Chromosome"/>
</dbReference>
<name>A0A1Q2KZ33_9BACL</name>
<organism evidence="1 2">
    <name type="scientific">Planococcus lenghuensis</name>
    <dbReference type="NCBI Taxonomy" id="2213202"/>
    <lineage>
        <taxon>Bacteria</taxon>
        <taxon>Bacillati</taxon>
        <taxon>Bacillota</taxon>
        <taxon>Bacilli</taxon>
        <taxon>Bacillales</taxon>
        <taxon>Caryophanaceae</taxon>
        <taxon>Planococcus</taxon>
    </lineage>
</organism>
<dbReference type="OrthoDB" id="4687120at2"/>
<gene>
    <name evidence="1" type="ORF">B0X71_10140</name>
</gene>
<reference evidence="1 2" key="1">
    <citation type="submission" date="2017-02" db="EMBL/GenBank/DDBJ databases">
        <title>The complete genomic sequence of a novel cold adapted crude oil-degrading bacterium Planococcus qaidamina Y42.</title>
        <authorList>
            <person name="Yang R."/>
        </authorList>
    </citation>
    <scope>NUCLEOTIDE SEQUENCE [LARGE SCALE GENOMIC DNA]</scope>
    <source>
        <strain evidence="1 2">Y42</strain>
    </source>
</reference>
<dbReference type="KEGG" id="pmar:B0X71_10140"/>
<dbReference type="EMBL" id="CP019640">
    <property type="protein sequence ID" value="AQQ53396.1"/>
    <property type="molecule type" value="Genomic_DNA"/>
</dbReference>
<accession>A0A1Q2KZ33</accession>
<sequence>MKPSEAAAQQVRHLLDMEIELGGEKYVFSKSRTIEIGTADLMRTCMFDLIVSFEQYQHSGLAQNEAELYLRAEECEEFLSMLIRHEYPLPTDYQQWQEEKADIVCMHLRATEPPEIFAARLADAFLLFDADGDLNHYQER</sequence>